<gene>
    <name evidence="1" type="ORF">Ari01nite_90430</name>
</gene>
<reference evidence="1" key="1">
    <citation type="submission" date="2021-01" db="EMBL/GenBank/DDBJ databases">
        <title>Whole genome shotgun sequence of Actinoplanes rishiriensis NBRC 108556.</title>
        <authorList>
            <person name="Komaki H."/>
            <person name="Tamura T."/>
        </authorList>
    </citation>
    <scope>NUCLEOTIDE SEQUENCE</scope>
    <source>
        <strain evidence="1">NBRC 108556</strain>
    </source>
</reference>
<dbReference type="EMBL" id="BOMV01000106">
    <property type="protein sequence ID" value="GIF01579.1"/>
    <property type="molecule type" value="Genomic_DNA"/>
</dbReference>
<evidence type="ECO:0000313" key="2">
    <source>
        <dbReference type="Proteomes" id="UP000636960"/>
    </source>
</evidence>
<evidence type="ECO:0000313" key="1">
    <source>
        <dbReference type="EMBL" id="GIF01579.1"/>
    </source>
</evidence>
<name>A0A919K7N3_9ACTN</name>
<accession>A0A919K7N3</accession>
<dbReference type="Proteomes" id="UP000636960">
    <property type="component" value="Unassembled WGS sequence"/>
</dbReference>
<organism evidence="1 2">
    <name type="scientific">Paractinoplanes rishiriensis</name>
    <dbReference type="NCBI Taxonomy" id="1050105"/>
    <lineage>
        <taxon>Bacteria</taxon>
        <taxon>Bacillati</taxon>
        <taxon>Actinomycetota</taxon>
        <taxon>Actinomycetes</taxon>
        <taxon>Micromonosporales</taxon>
        <taxon>Micromonosporaceae</taxon>
        <taxon>Paractinoplanes</taxon>
    </lineage>
</organism>
<dbReference type="Pfam" id="PF14022">
    <property type="entry name" value="DUF4238"/>
    <property type="match status" value="1"/>
</dbReference>
<dbReference type="RefSeq" id="WP_203790379.1">
    <property type="nucleotide sequence ID" value="NZ_BOMV01000106.1"/>
</dbReference>
<evidence type="ECO:0008006" key="3">
    <source>
        <dbReference type="Google" id="ProtNLM"/>
    </source>
</evidence>
<dbReference type="InterPro" id="IPR025332">
    <property type="entry name" value="DUF4238"/>
</dbReference>
<keyword evidence="2" id="KW-1185">Reference proteome</keyword>
<protein>
    <recommendedName>
        <fullName evidence="3">DUF4238 domain-containing protein</fullName>
    </recommendedName>
</protein>
<proteinExistence type="predicted"/>
<dbReference type="AlphaFoldDB" id="A0A919K7N3"/>
<sequence length="323" mass="35795">MTANEPRRHHVGVSAFYLAGFGDPTAGGKLRVFDYKTGNHFEGPPKKICRENDFYRVEEPGVDPNLLEKIRADHEDLVAPYVKQVGTGTITNPGKEIGETLSYAALLAASNRRGLAQVANAIRNSIGAKLRAGQVQREQWEGLRAAEIRNGAAGDQWPPYDEALRGIRDRSWFPAEPKVPALISFPYAQDALLKMLQGRQWELHVTDSTTTGGFICSDSPLMWGDLEQAVAGRQQSLADHNIEITFPVSRNVALVSFPGARSSTVTAEDEQIGHINMRTLQFATRMIIHAHENFLLRRRSGSVEHGSDYFRHVAESRARGIPD</sequence>
<comment type="caution">
    <text evidence="1">The sequence shown here is derived from an EMBL/GenBank/DDBJ whole genome shotgun (WGS) entry which is preliminary data.</text>
</comment>